<dbReference type="Pfam" id="PF03645">
    <property type="entry name" value="Tctex-1"/>
    <property type="match status" value="1"/>
</dbReference>
<evidence type="ECO:0000313" key="3">
    <source>
        <dbReference type="Proteomes" id="UP000076722"/>
    </source>
</evidence>
<organism evidence="2 3">
    <name type="scientific">Sistotremastrum niveocremeum HHB9708</name>
    <dbReference type="NCBI Taxonomy" id="1314777"/>
    <lineage>
        <taxon>Eukaryota</taxon>
        <taxon>Fungi</taxon>
        <taxon>Dikarya</taxon>
        <taxon>Basidiomycota</taxon>
        <taxon>Agaricomycotina</taxon>
        <taxon>Agaricomycetes</taxon>
        <taxon>Sistotremastrales</taxon>
        <taxon>Sistotremastraceae</taxon>
        <taxon>Sertulicium</taxon>
        <taxon>Sertulicium niveocremeum</taxon>
    </lineage>
</organism>
<evidence type="ECO:0008006" key="4">
    <source>
        <dbReference type="Google" id="ProtNLM"/>
    </source>
</evidence>
<gene>
    <name evidence="2" type="ORF">SISNIDRAFT_449024</name>
</gene>
<dbReference type="OrthoDB" id="10260741at2759"/>
<dbReference type="GO" id="GO:0005737">
    <property type="term" value="C:cytoplasm"/>
    <property type="evidence" value="ECO:0007669"/>
    <property type="project" value="TreeGrafter"/>
</dbReference>
<dbReference type="PANTHER" id="PTHR21255">
    <property type="entry name" value="T-COMPLEX-ASSOCIATED-TESTIS-EXPRESSED 1/ DYNEIN LIGHT CHAIN"/>
    <property type="match status" value="1"/>
</dbReference>
<evidence type="ECO:0000256" key="1">
    <source>
        <dbReference type="SAM" id="MobiDB-lite"/>
    </source>
</evidence>
<dbReference type="AlphaFoldDB" id="A0A164Z3R2"/>
<dbReference type="InterPro" id="IPR038586">
    <property type="entry name" value="Tctex-1-like_sf"/>
</dbReference>
<dbReference type="CDD" id="cd21449">
    <property type="entry name" value="DLC-like_SF"/>
    <property type="match status" value="1"/>
</dbReference>
<accession>A0A164Z3R2</accession>
<feature type="compositionally biased region" description="Low complexity" evidence="1">
    <location>
        <begin position="1"/>
        <end position="14"/>
    </location>
</feature>
<dbReference type="GO" id="GO:0005868">
    <property type="term" value="C:cytoplasmic dynein complex"/>
    <property type="evidence" value="ECO:0007669"/>
    <property type="project" value="TreeGrafter"/>
</dbReference>
<name>A0A164Z3R2_9AGAM</name>
<proteinExistence type="predicted"/>
<sequence>MSGLRSPASRSSAPSPRPTFDADLLRAYTKKLLQSTLGHATWPDGSRPEDKDRTKAWCKEIGERVKQRMLEISPRGFKYIVTTQISENLGQGARADLKCHWEDTDVVVQEVFSNDHLICICLAFAVRTT</sequence>
<protein>
    <recommendedName>
        <fullName evidence="4">Topoisomerase I damage affected protein 2</fullName>
    </recommendedName>
</protein>
<dbReference type="STRING" id="1314777.A0A164Z3R2"/>
<dbReference type="GO" id="GO:0007018">
    <property type="term" value="P:microtubule-based movement"/>
    <property type="evidence" value="ECO:0007669"/>
    <property type="project" value="TreeGrafter"/>
</dbReference>
<evidence type="ECO:0000313" key="2">
    <source>
        <dbReference type="EMBL" id="KZS97513.1"/>
    </source>
</evidence>
<dbReference type="Proteomes" id="UP000076722">
    <property type="component" value="Unassembled WGS sequence"/>
</dbReference>
<dbReference type="EMBL" id="KV419396">
    <property type="protein sequence ID" value="KZS97513.1"/>
    <property type="molecule type" value="Genomic_DNA"/>
</dbReference>
<keyword evidence="3" id="KW-1185">Reference proteome</keyword>
<dbReference type="GO" id="GO:0045505">
    <property type="term" value="F:dynein intermediate chain binding"/>
    <property type="evidence" value="ECO:0007669"/>
    <property type="project" value="TreeGrafter"/>
</dbReference>
<feature type="region of interest" description="Disordered" evidence="1">
    <location>
        <begin position="1"/>
        <end position="20"/>
    </location>
</feature>
<dbReference type="PANTHER" id="PTHR21255:SF7">
    <property type="entry name" value="DYNEIN LIGHT CHAIN TCTEX-TYPE PROTEIN 2B"/>
    <property type="match status" value="1"/>
</dbReference>
<dbReference type="Gene3D" id="3.30.1140.40">
    <property type="entry name" value="Tctex-1"/>
    <property type="match status" value="1"/>
</dbReference>
<dbReference type="InterPro" id="IPR005334">
    <property type="entry name" value="Tctex-1-like"/>
</dbReference>
<reference evidence="2 3" key="1">
    <citation type="journal article" date="2016" name="Mol. Biol. Evol.">
        <title>Comparative Genomics of Early-Diverging Mushroom-Forming Fungi Provides Insights into the Origins of Lignocellulose Decay Capabilities.</title>
        <authorList>
            <person name="Nagy L.G."/>
            <person name="Riley R."/>
            <person name="Tritt A."/>
            <person name="Adam C."/>
            <person name="Daum C."/>
            <person name="Floudas D."/>
            <person name="Sun H."/>
            <person name="Yadav J.S."/>
            <person name="Pangilinan J."/>
            <person name="Larsson K.H."/>
            <person name="Matsuura K."/>
            <person name="Barry K."/>
            <person name="Labutti K."/>
            <person name="Kuo R."/>
            <person name="Ohm R.A."/>
            <person name="Bhattacharya S.S."/>
            <person name="Shirouzu T."/>
            <person name="Yoshinaga Y."/>
            <person name="Martin F.M."/>
            <person name="Grigoriev I.V."/>
            <person name="Hibbett D.S."/>
        </authorList>
    </citation>
    <scope>NUCLEOTIDE SEQUENCE [LARGE SCALE GENOMIC DNA]</scope>
    <source>
        <strain evidence="2 3">HHB9708</strain>
    </source>
</reference>